<comment type="similarity">
    <text evidence="1 6">Belongs to the Glu/Leu/Phe/Val dehydrogenases family.</text>
</comment>
<dbReference type="InterPro" id="IPR046346">
    <property type="entry name" value="Aminoacid_DH-like_N_sf"/>
</dbReference>
<feature type="binding site" evidence="5">
    <location>
        <begin position="169"/>
        <end position="174"/>
    </location>
    <ligand>
        <name>NAD(+)</name>
        <dbReference type="ChEBI" id="CHEBI:57540"/>
    </ligand>
</feature>
<gene>
    <name evidence="8" type="ORF">HNP84_007648</name>
</gene>
<dbReference type="InterPro" id="IPR016211">
    <property type="entry name" value="Glu/Phe/Leu/Val/Trp_DH_bac/arc"/>
</dbReference>
<keyword evidence="2 6" id="KW-0560">Oxidoreductase</keyword>
<dbReference type="InterPro" id="IPR036291">
    <property type="entry name" value="NAD(P)-bd_dom_sf"/>
</dbReference>
<organism evidence="8 9">
    <name type="scientific">Thermocatellispora tengchongensis</name>
    <dbReference type="NCBI Taxonomy" id="1073253"/>
    <lineage>
        <taxon>Bacteria</taxon>
        <taxon>Bacillati</taxon>
        <taxon>Actinomycetota</taxon>
        <taxon>Actinomycetes</taxon>
        <taxon>Streptosporangiales</taxon>
        <taxon>Streptosporangiaceae</taxon>
        <taxon>Thermocatellispora</taxon>
    </lineage>
</organism>
<dbReference type="GO" id="GO:0050049">
    <property type="term" value="F:L-leucine dehydrogenase activity"/>
    <property type="evidence" value="ECO:0007669"/>
    <property type="project" value="UniProtKB-EC"/>
</dbReference>
<reference evidence="8 9" key="1">
    <citation type="submission" date="2020-08" db="EMBL/GenBank/DDBJ databases">
        <title>Genomic Encyclopedia of Type Strains, Phase IV (KMG-IV): sequencing the most valuable type-strain genomes for metagenomic binning, comparative biology and taxonomic classification.</title>
        <authorList>
            <person name="Goeker M."/>
        </authorList>
    </citation>
    <scope>NUCLEOTIDE SEQUENCE [LARGE SCALE GENOMIC DNA]</scope>
    <source>
        <strain evidence="8 9">DSM 45615</strain>
    </source>
</reference>
<dbReference type="SMART" id="SM00839">
    <property type="entry name" value="ELFV_dehydrog"/>
    <property type="match status" value="1"/>
</dbReference>
<dbReference type="Pfam" id="PF00208">
    <property type="entry name" value="ELFV_dehydrog"/>
    <property type="match status" value="1"/>
</dbReference>
<comment type="caution">
    <text evidence="8">The sequence shown here is derived from an EMBL/GenBank/DDBJ whole genome shotgun (WGS) entry which is preliminary data.</text>
</comment>
<evidence type="ECO:0000313" key="8">
    <source>
        <dbReference type="EMBL" id="MBB5137895.1"/>
    </source>
</evidence>
<evidence type="ECO:0000256" key="6">
    <source>
        <dbReference type="RuleBase" id="RU004417"/>
    </source>
</evidence>
<dbReference type="PANTHER" id="PTHR42722:SF1">
    <property type="entry name" value="VALINE DEHYDROGENASE"/>
    <property type="match status" value="1"/>
</dbReference>
<dbReference type="CDD" id="cd01075">
    <property type="entry name" value="NAD_bind_Leu_Phe_Val_DH"/>
    <property type="match status" value="1"/>
</dbReference>
<protein>
    <submittedName>
        <fullName evidence="8">Leucine dehydrogenase</fullName>
        <ecNumber evidence="8">1.4.1.9</ecNumber>
    </submittedName>
</protein>
<evidence type="ECO:0000256" key="5">
    <source>
        <dbReference type="PIRSR" id="PIRSR000188-2"/>
    </source>
</evidence>
<dbReference type="GO" id="GO:0006520">
    <property type="term" value="P:amino acid metabolic process"/>
    <property type="evidence" value="ECO:0007669"/>
    <property type="project" value="InterPro"/>
</dbReference>
<dbReference type="Gene3D" id="3.40.50.10860">
    <property type="entry name" value="Leucine Dehydrogenase, chain A, domain 1"/>
    <property type="match status" value="1"/>
</dbReference>
<evidence type="ECO:0000256" key="2">
    <source>
        <dbReference type="ARBA" id="ARBA00023002"/>
    </source>
</evidence>
<dbReference type="GO" id="GO:0000166">
    <property type="term" value="F:nucleotide binding"/>
    <property type="evidence" value="ECO:0007669"/>
    <property type="project" value="UniProtKB-KW"/>
</dbReference>
<dbReference type="InterPro" id="IPR006096">
    <property type="entry name" value="Glu/Leu/Phe/Val/Trp_DH_C"/>
</dbReference>
<evidence type="ECO:0000256" key="3">
    <source>
        <dbReference type="ARBA" id="ARBA00023027"/>
    </source>
</evidence>
<dbReference type="Gene3D" id="3.40.50.720">
    <property type="entry name" value="NAD(P)-binding Rossmann-like Domain"/>
    <property type="match status" value="1"/>
</dbReference>
<feature type="domain" description="Glutamate/phenylalanine/leucine/valine/L-tryptophan dehydrogenase C-terminal" evidence="7">
    <location>
        <begin position="133"/>
        <end position="335"/>
    </location>
</feature>
<dbReference type="PRINTS" id="PR00082">
    <property type="entry name" value="GLFDHDRGNASE"/>
</dbReference>
<feature type="active site" description="Proton donor/acceptor" evidence="4">
    <location>
        <position position="76"/>
    </location>
</feature>
<sequence>MDDFEWSGEQVVLCKDDALGLRAVIAVDSTVLGGGLGGVRFKHYPSYGAGIREAQRLAAAMTLKNAAAGLGYGGAKAVIFATEPGDRRAFMRAFGEFTARLGGSYLPGVDMGTTMDDLRWMAEGGAPVISGEENPSPSTAVGVHHAIRAAVAHRFGADTLDGRTVLVQGVGHVGASLARLAAADGARLLLSDLDGERAAALARELGGRVVPPEEVTATPCDVYAPCAAARVVHPGSIATLRCDIIAGAANDTLAHPSCADLLHARGITYVPDFVANAGGVIQMDAVHRGLSQGELDDALAAIGTRVARLLAESDAEGITPLAAAERAARARLAGAA</sequence>
<evidence type="ECO:0000313" key="9">
    <source>
        <dbReference type="Proteomes" id="UP000578449"/>
    </source>
</evidence>
<evidence type="ECO:0000259" key="7">
    <source>
        <dbReference type="SMART" id="SM00839"/>
    </source>
</evidence>
<dbReference type="PANTHER" id="PTHR42722">
    <property type="entry name" value="LEUCINE DEHYDROGENASE"/>
    <property type="match status" value="1"/>
</dbReference>
<dbReference type="AlphaFoldDB" id="A0A840PPF0"/>
<accession>A0A840PPF0</accession>
<name>A0A840PPF0_9ACTN</name>
<dbReference type="PIRSF" id="PIRSF000188">
    <property type="entry name" value="Phe_leu_dh"/>
    <property type="match status" value="1"/>
</dbReference>
<dbReference type="SUPFAM" id="SSF51735">
    <property type="entry name" value="NAD(P)-binding Rossmann-fold domains"/>
    <property type="match status" value="1"/>
</dbReference>
<keyword evidence="9" id="KW-1185">Reference proteome</keyword>
<evidence type="ECO:0000256" key="4">
    <source>
        <dbReference type="PIRSR" id="PIRSR000188-1"/>
    </source>
</evidence>
<proteinExistence type="inferred from homology"/>
<dbReference type="SUPFAM" id="SSF53223">
    <property type="entry name" value="Aminoacid dehydrogenase-like, N-terminal domain"/>
    <property type="match status" value="1"/>
</dbReference>
<dbReference type="EMBL" id="JACHGN010000020">
    <property type="protein sequence ID" value="MBB5137895.1"/>
    <property type="molecule type" value="Genomic_DNA"/>
</dbReference>
<dbReference type="Proteomes" id="UP000578449">
    <property type="component" value="Unassembled WGS sequence"/>
</dbReference>
<dbReference type="Pfam" id="PF02812">
    <property type="entry name" value="ELFV_dehydrog_N"/>
    <property type="match status" value="1"/>
</dbReference>
<keyword evidence="5" id="KW-0547">Nucleotide-binding</keyword>
<dbReference type="EC" id="1.4.1.9" evidence="8"/>
<evidence type="ECO:0000256" key="1">
    <source>
        <dbReference type="ARBA" id="ARBA00006382"/>
    </source>
</evidence>
<keyword evidence="3 5" id="KW-0520">NAD</keyword>
<dbReference type="InterPro" id="IPR006095">
    <property type="entry name" value="Glu/Leu/Phe/Val/Trp_DH"/>
</dbReference>
<dbReference type="InterPro" id="IPR006097">
    <property type="entry name" value="Glu/Leu/Phe/Val/Trp_DH_dimer"/>
</dbReference>
<dbReference type="RefSeq" id="WP_185054775.1">
    <property type="nucleotide sequence ID" value="NZ_BAABIX010000002.1"/>
</dbReference>